<comment type="cofactor">
    <cofactor evidence="1">
        <name>Ca(2+)</name>
        <dbReference type="ChEBI" id="CHEBI:29108"/>
    </cofactor>
</comment>
<feature type="region of interest" description="Disordered" evidence="7">
    <location>
        <begin position="1"/>
        <end position="84"/>
    </location>
</feature>
<protein>
    <submittedName>
        <fullName evidence="11">Arylsulfatase B-like</fullName>
    </submittedName>
</protein>
<name>A0ABM0LXW6_SACKO</name>
<comment type="similarity">
    <text evidence="2">Belongs to the sulfatase family.</text>
</comment>
<keyword evidence="8" id="KW-0472">Membrane</keyword>
<keyword evidence="4" id="KW-0378">Hydrolase</keyword>
<dbReference type="InterPro" id="IPR047115">
    <property type="entry name" value="ARSB"/>
</dbReference>
<feature type="transmembrane region" description="Helical" evidence="8">
    <location>
        <begin position="130"/>
        <end position="152"/>
    </location>
</feature>
<reference evidence="11" key="1">
    <citation type="submission" date="2025-08" db="UniProtKB">
        <authorList>
            <consortium name="RefSeq"/>
        </authorList>
    </citation>
    <scope>IDENTIFICATION</scope>
    <source>
        <tissue evidence="11">Testes</tissue>
    </source>
</reference>
<evidence type="ECO:0000256" key="1">
    <source>
        <dbReference type="ARBA" id="ARBA00001913"/>
    </source>
</evidence>
<evidence type="ECO:0000256" key="5">
    <source>
        <dbReference type="ARBA" id="ARBA00022837"/>
    </source>
</evidence>
<dbReference type="CDD" id="cd16029">
    <property type="entry name" value="4-S"/>
    <property type="match status" value="1"/>
</dbReference>
<dbReference type="InterPro" id="IPR024607">
    <property type="entry name" value="Sulfatase_CS"/>
</dbReference>
<dbReference type="PANTHER" id="PTHR10342">
    <property type="entry name" value="ARYLSULFATASE"/>
    <property type="match status" value="1"/>
</dbReference>
<feature type="compositionally biased region" description="Polar residues" evidence="7">
    <location>
        <begin position="59"/>
        <end position="73"/>
    </location>
</feature>
<dbReference type="SUPFAM" id="SSF53649">
    <property type="entry name" value="Alkaline phosphatase-like"/>
    <property type="match status" value="1"/>
</dbReference>
<sequence length="630" mass="70115">MEEGKNEQTTSDVEEDIKTGPENGEAVVLNSENDNEAVNYDAERRDVEVNSGVEDTNVMPDSTSVLLNSQGSDSPEIKKDSGDEDEIELQDMNDDHPISPSTIGDVTMSGIDDDFTQAALKKIRKNAISCAMLTVLVIVIVVLAIVVIVLSVHKKRPPHIVLILAEDLGWNDVGWHNPDVMMPVLNQLAADGVIFNQTYVQPLCTPSRVSLMTGYYPFRTGNQHQILFNLHPSGLPLEFKLLPERLKDVGYLTHNIGKWDLGFCKEEYLPTRRGFDSHYGSWTGGTTHYGKIATDTCGKTAVGYDFRDNTGVVQESDTYLTFMLAERAVEIIKGHSTKCPLFLQFSLDIPGKIPEVPPEYEAKYSYIADERTRKFYGKMSVMDDAISSVVEALKTSALWEDTLFIFISDNGALACSSGSNWPFRGTIATLFEGATRVPAFAHGNMLKRTGYVNNQLWHMVDLHQTILSLAGAESASGIDGMNMWETFSEDKQSPRKEIVYNIDDDELSPGAAIRVGDYKLITGNPDLLYPCRLANESDGWYNFGDIPIHVFRGDTTGMDFPPPSNVTYLFNIKDDPEERNNTAELYPEIVQELHHRLDEHRKHLVPAVNQTPDVSGDPKNFGGVWSAGWC</sequence>
<dbReference type="Proteomes" id="UP000694865">
    <property type="component" value="Unplaced"/>
</dbReference>
<gene>
    <name evidence="11" type="primary">LOC102805297</name>
</gene>
<keyword evidence="10" id="KW-1185">Reference proteome</keyword>
<evidence type="ECO:0000259" key="9">
    <source>
        <dbReference type="Pfam" id="PF00884"/>
    </source>
</evidence>
<accession>A0ABM0LXW6</accession>
<keyword evidence="6" id="KW-0325">Glycoprotein</keyword>
<dbReference type="InterPro" id="IPR000917">
    <property type="entry name" value="Sulfatase_N"/>
</dbReference>
<proteinExistence type="inferred from homology"/>
<evidence type="ECO:0000256" key="4">
    <source>
        <dbReference type="ARBA" id="ARBA00022801"/>
    </source>
</evidence>
<keyword evidence="3" id="KW-0479">Metal-binding</keyword>
<dbReference type="Gene3D" id="3.30.1120.10">
    <property type="match status" value="1"/>
</dbReference>
<evidence type="ECO:0000313" key="11">
    <source>
        <dbReference type="RefSeq" id="XP_006812607.1"/>
    </source>
</evidence>
<dbReference type="RefSeq" id="XP_006812607.1">
    <property type="nucleotide sequence ID" value="XM_006812544.1"/>
</dbReference>
<keyword evidence="8" id="KW-1133">Transmembrane helix</keyword>
<dbReference type="InterPro" id="IPR017850">
    <property type="entry name" value="Alkaline_phosphatase_core_sf"/>
</dbReference>
<dbReference type="Gene3D" id="3.40.720.10">
    <property type="entry name" value="Alkaline Phosphatase, subunit A"/>
    <property type="match status" value="1"/>
</dbReference>
<evidence type="ECO:0000256" key="3">
    <source>
        <dbReference type="ARBA" id="ARBA00022723"/>
    </source>
</evidence>
<dbReference type="Pfam" id="PF00884">
    <property type="entry name" value="Sulfatase"/>
    <property type="match status" value="1"/>
</dbReference>
<dbReference type="PANTHER" id="PTHR10342:SF273">
    <property type="entry name" value="RE14504P"/>
    <property type="match status" value="1"/>
</dbReference>
<evidence type="ECO:0000256" key="7">
    <source>
        <dbReference type="SAM" id="MobiDB-lite"/>
    </source>
</evidence>
<dbReference type="PROSITE" id="PS00523">
    <property type="entry name" value="SULFATASE_1"/>
    <property type="match status" value="1"/>
</dbReference>
<evidence type="ECO:0000256" key="8">
    <source>
        <dbReference type="SAM" id="Phobius"/>
    </source>
</evidence>
<keyword evidence="5" id="KW-0106">Calcium</keyword>
<evidence type="ECO:0000256" key="2">
    <source>
        <dbReference type="ARBA" id="ARBA00008779"/>
    </source>
</evidence>
<organism evidence="10 11">
    <name type="scientific">Saccoglossus kowalevskii</name>
    <name type="common">Acorn worm</name>
    <dbReference type="NCBI Taxonomy" id="10224"/>
    <lineage>
        <taxon>Eukaryota</taxon>
        <taxon>Metazoa</taxon>
        <taxon>Hemichordata</taxon>
        <taxon>Enteropneusta</taxon>
        <taxon>Harrimaniidae</taxon>
        <taxon>Saccoglossus</taxon>
    </lineage>
</organism>
<feature type="domain" description="Sulfatase N-terminal" evidence="9">
    <location>
        <begin position="158"/>
        <end position="472"/>
    </location>
</feature>
<dbReference type="GeneID" id="102805297"/>
<evidence type="ECO:0000256" key="6">
    <source>
        <dbReference type="ARBA" id="ARBA00023180"/>
    </source>
</evidence>
<keyword evidence="8" id="KW-0812">Transmembrane</keyword>
<evidence type="ECO:0000313" key="10">
    <source>
        <dbReference type="Proteomes" id="UP000694865"/>
    </source>
</evidence>